<keyword evidence="3" id="KW-1185">Reference proteome</keyword>
<dbReference type="Proteomes" id="UP000326565">
    <property type="component" value="Unassembled WGS sequence"/>
</dbReference>
<sequence length="52" mass="5542">MTPHIATADITLSCMYCVFAFACFLLTKSSAVPSVINSNGKDGAPRHLLMPV</sequence>
<accession>A0A5N5WXU1</accession>
<evidence type="ECO:0000313" key="3">
    <source>
        <dbReference type="Proteomes" id="UP000326565"/>
    </source>
</evidence>
<evidence type="ECO:0000256" key="1">
    <source>
        <dbReference type="SAM" id="Phobius"/>
    </source>
</evidence>
<protein>
    <submittedName>
        <fullName evidence="2">Uncharacterized protein</fullName>
    </submittedName>
</protein>
<name>A0A5N5WXU1_9EURO</name>
<reference evidence="2 3" key="1">
    <citation type="submission" date="2019-04" db="EMBL/GenBank/DDBJ databases">
        <title>Friends and foes A comparative genomics study of 23 Aspergillus species from section Flavi.</title>
        <authorList>
            <consortium name="DOE Joint Genome Institute"/>
            <person name="Kjaerbolling I."/>
            <person name="Vesth T."/>
            <person name="Frisvad J.C."/>
            <person name="Nybo J.L."/>
            <person name="Theobald S."/>
            <person name="Kildgaard S."/>
            <person name="Isbrandt T."/>
            <person name="Kuo A."/>
            <person name="Sato A."/>
            <person name="Lyhne E.K."/>
            <person name="Kogle M.E."/>
            <person name="Wiebenga A."/>
            <person name="Kun R.S."/>
            <person name="Lubbers R.J."/>
            <person name="Makela M.R."/>
            <person name="Barry K."/>
            <person name="Chovatia M."/>
            <person name="Clum A."/>
            <person name="Daum C."/>
            <person name="Haridas S."/>
            <person name="He G."/>
            <person name="LaButti K."/>
            <person name="Lipzen A."/>
            <person name="Mondo S."/>
            <person name="Riley R."/>
            <person name="Salamov A."/>
            <person name="Simmons B.A."/>
            <person name="Magnuson J.K."/>
            <person name="Henrissat B."/>
            <person name="Mortensen U.H."/>
            <person name="Larsen T.O."/>
            <person name="Devries R.P."/>
            <person name="Grigoriev I.V."/>
            <person name="Machida M."/>
            <person name="Baker S.E."/>
            <person name="Andersen M.R."/>
        </authorList>
    </citation>
    <scope>NUCLEOTIDE SEQUENCE [LARGE SCALE GENOMIC DNA]</scope>
    <source>
        <strain evidence="2 3">CBS 151.66</strain>
    </source>
</reference>
<dbReference type="AlphaFoldDB" id="A0A5N5WXU1"/>
<feature type="transmembrane region" description="Helical" evidence="1">
    <location>
        <begin position="6"/>
        <end position="26"/>
    </location>
</feature>
<proteinExistence type="predicted"/>
<keyword evidence="1" id="KW-0472">Membrane</keyword>
<organism evidence="2 3">
    <name type="scientific">Aspergillus leporis</name>
    <dbReference type="NCBI Taxonomy" id="41062"/>
    <lineage>
        <taxon>Eukaryota</taxon>
        <taxon>Fungi</taxon>
        <taxon>Dikarya</taxon>
        <taxon>Ascomycota</taxon>
        <taxon>Pezizomycotina</taxon>
        <taxon>Eurotiomycetes</taxon>
        <taxon>Eurotiomycetidae</taxon>
        <taxon>Eurotiales</taxon>
        <taxon>Aspergillaceae</taxon>
        <taxon>Aspergillus</taxon>
        <taxon>Aspergillus subgen. Circumdati</taxon>
    </lineage>
</organism>
<keyword evidence="1" id="KW-1133">Transmembrane helix</keyword>
<evidence type="ECO:0000313" key="2">
    <source>
        <dbReference type="EMBL" id="KAB8072515.1"/>
    </source>
</evidence>
<keyword evidence="1" id="KW-0812">Transmembrane</keyword>
<gene>
    <name evidence="2" type="ORF">BDV29DRAFT_150060</name>
</gene>
<dbReference type="EMBL" id="ML732245">
    <property type="protein sequence ID" value="KAB8072515.1"/>
    <property type="molecule type" value="Genomic_DNA"/>
</dbReference>